<feature type="transmembrane region" description="Helical" evidence="1">
    <location>
        <begin position="158"/>
        <end position="177"/>
    </location>
</feature>
<dbReference type="AlphaFoldDB" id="A0A1I2F7F4"/>
<organism evidence="2 3">
    <name type="scientific">Paenibacillus catalpae</name>
    <dbReference type="NCBI Taxonomy" id="1045775"/>
    <lineage>
        <taxon>Bacteria</taxon>
        <taxon>Bacillati</taxon>
        <taxon>Bacillota</taxon>
        <taxon>Bacilli</taxon>
        <taxon>Bacillales</taxon>
        <taxon>Paenibacillaceae</taxon>
        <taxon>Paenibacillus</taxon>
    </lineage>
</organism>
<reference evidence="3" key="1">
    <citation type="submission" date="2016-10" db="EMBL/GenBank/DDBJ databases">
        <authorList>
            <person name="Varghese N."/>
            <person name="Submissions S."/>
        </authorList>
    </citation>
    <scope>NUCLEOTIDE SEQUENCE [LARGE SCALE GENOMIC DNA]</scope>
    <source>
        <strain evidence="3">CGMCC 1.10784</strain>
    </source>
</reference>
<feature type="transmembrane region" description="Helical" evidence="1">
    <location>
        <begin position="104"/>
        <end position="121"/>
    </location>
</feature>
<dbReference type="GO" id="GO:0015996">
    <property type="term" value="P:chlorophyll catabolic process"/>
    <property type="evidence" value="ECO:0007669"/>
    <property type="project" value="TreeGrafter"/>
</dbReference>
<keyword evidence="1" id="KW-0812">Transmembrane</keyword>
<dbReference type="PANTHER" id="PTHR33428:SF2">
    <property type="entry name" value="CHLOROPHYLLASE-2"/>
    <property type="match status" value="1"/>
</dbReference>
<dbReference type="RefSeq" id="WP_091188874.1">
    <property type="nucleotide sequence ID" value="NZ_FOMT01000005.1"/>
</dbReference>
<proteinExistence type="predicted"/>
<evidence type="ECO:0000256" key="1">
    <source>
        <dbReference type="SAM" id="Phobius"/>
    </source>
</evidence>
<dbReference type="Proteomes" id="UP000198855">
    <property type="component" value="Unassembled WGS sequence"/>
</dbReference>
<dbReference type="Gene3D" id="3.40.50.1820">
    <property type="entry name" value="alpha/beta hydrolase"/>
    <property type="match status" value="1"/>
</dbReference>
<feature type="transmembrane region" description="Helical" evidence="1">
    <location>
        <begin position="39"/>
        <end position="60"/>
    </location>
</feature>
<feature type="transmembrane region" description="Helical" evidence="1">
    <location>
        <begin position="127"/>
        <end position="151"/>
    </location>
</feature>
<keyword evidence="1" id="KW-0472">Membrane</keyword>
<name>A0A1I2F7F4_9BACL</name>
<evidence type="ECO:0000313" key="3">
    <source>
        <dbReference type="Proteomes" id="UP000198855"/>
    </source>
</evidence>
<sequence>MELELVQPQLQPEQEPRQKRFFNWLRFRLARRLEYDGPLWRSGAAGLLLFGSAAITTAALGMPTGFGTAVDIGAFVLANALALLLASQLIAIILSLLYVPVPRLFAGFLLYVGFECYYILYYSDFEIWNSAICAVIFTAIGAIAGVLIGWFSRSRVRILSGMVLAVMLVSGTFIWIVEPSGGGEAATVFAGAEEAGAPAVIDAENPGEPGDYGYHFFNYGSGSDKQRDDYGEDAELISKSVDASEYMKHWYWMKEKFWGFDEDNLPLNGRVWMPEGNGPFPLVLMVHGNHLMEDFSDAGYDYLGELLASRGYIAISVDENFLNYSTWSGIPDNDFKVRAWMLLKHIQQIQSFSEMPDNAFYNRVDFSNIALIGHSRGGQAVAMAADQNTWFADDQTLDSLNKTQVQIQTVIALAPTDKTIDSKTAKLTDVNYLVLQGARDGDVNDFYGDRQYIRTSFTPDSGYMKASVYLSEANHSRFNTEWGMMDERPPGGLFLSQRGMMKAAEQQQAAKVYVAAFLESTLHRKTDYIPLLQDYRTGLGWLPDSTAYVTRYEDSSFHMIARFDEDRIKTTLPQGGKLEADNLKSWDEHDVKDRDHNNKGTVGAQIEWLEDSSYTLSLAQPFSLAEAAEANRMFAFSLANLSSQLDPDHQVTSPEIQIELTSSTGDAIILPLDRYMSVQKPFLTTYTLIPWLEKTIKSGKYKHNTESVFQTFRIPLKDFAQAVNNKTISVSQITFRFIGGPGKIMLDDIGISQ</sequence>
<dbReference type="STRING" id="1045775.SAMN05216378_4721"/>
<dbReference type="InterPro" id="IPR017395">
    <property type="entry name" value="Chlorophyllase-like"/>
</dbReference>
<accession>A0A1I2F7F4</accession>
<dbReference type="EMBL" id="FOMT01000005">
    <property type="protein sequence ID" value="SFF00963.1"/>
    <property type="molecule type" value="Genomic_DNA"/>
</dbReference>
<dbReference type="OrthoDB" id="9808543at2"/>
<dbReference type="InterPro" id="IPR029058">
    <property type="entry name" value="AB_hydrolase_fold"/>
</dbReference>
<dbReference type="GO" id="GO:0047746">
    <property type="term" value="F:chlorophyllase activity"/>
    <property type="evidence" value="ECO:0007669"/>
    <property type="project" value="TreeGrafter"/>
</dbReference>
<protein>
    <submittedName>
        <fullName evidence="2">Chlorophyllase enzyme</fullName>
    </submittedName>
</protein>
<gene>
    <name evidence="2" type="ORF">SAMN05216378_4721</name>
</gene>
<keyword evidence="1" id="KW-1133">Transmembrane helix</keyword>
<dbReference type="Pfam" id="PF07224">
    <property type="entry name" value="Chlorophyllase"/>
    <property type="match status" value="1"/>
</dbReference>
<dbReference type="SUPFAM" id="SSF53474">
    <property type="entry name" value="alpha/beta-Hydrolases"/>
    <property type="match status" value="1"/>
</dbReference>
<feature type="transmembrane region" description="Helical" evidence="1">
    <location>
        <begin position="72"/>
        <end position="97"/>
    </location>
</feature>
<keyword evidence="3" id="KW-1185">Reference proteome</keyword>
<evidence type="ECO:0000313" key="2">
    <source>
        <dbReference type="EMBL" id="SFF00963.1"/>
    </source>
</evidence>
<dbReference type="PANTHER" id="PTHR33428">
    <property type="entry name" value="CHLOROPHYLLASE-2, CHLOROPLASTIC"/>
    <property type="match status" value="1"/>
</dbReference>